<evidence type="ECO:0000256" key="6">
    <source>
        <dbReference type="ARBA" id="ARBA00023004"/>
    </source>
</evidence>
<dbReference type="GO" id="GO:0004497">
    <property type="term" value="F:monooxygenase activity"/>
    <property type="evidence" value="ECO:0007669"/>
    <property type="project" value="UniProtKB-KW"/>
</dbReference>
<evidence type="ECO:0000313" key="11">
    <source>
        <dbReference type="EMBL" id="TYJ25640.1"/>
    </source>
</evidence>
<keyword evidence="10" id="KW-0472">Membrane</keyword>
<dbReference type="GO" id="GO:0005506">
    <property type="term" value="F:iron ion binding"/>
    <property type="evidence" value="ECO:0007669"/>
    <property type="project" value="InterPro"/>
</dbReference>
<keyword evidence="12" id="KW-1185">Reference proteome</keyword>
<evidence type="ECO:0000256" key="9">
    <source>
        <dbReference type="RuleBase" id="RU000461"/>
    </source>
</evidence>
<dbReference type="PANTHER" id="PTHR47955:SF19">
    <property type="entry name" value="CYTOCHROME P450 71A9-LIKE ISOFORM X1"/>
    <property type="match status" value="1"/>
</dbReference>
<sequence>MFYSKPMSISSPSFKFHSFSCQTPKPIVKKSYSMDFQFIQTLSFIAFTLILVFKYKARTRRLPPGPWKLPIIGNLHQLGDSSHKSIQRLSQQYGPMMFLQLGAIPTLVISSADAAMAIFKGPGGGHDLAFSGRPTNLYVAKKLSYEYNSITFAPYGELWREMRKIAITELLSSKRVQSFRTIREEEVAAMVNHIDIASSSSAPVNLKKLSLLLSNDVVCRVTFGKKYGGGGDDGTNRFDRVLHDIQHLVGEFVVSDYFPWMWWVNKLNGMETRVEKNFKELDKLYDEVIADHVAPTRTKANHEDIVDVLLRLQKDARQLITLDNQQIKGVLSDMFIAGTDTTASALVWTFTELIRNPPSMEKVKYEVRKVGNGRDKIEESDIPKLNYLHSVIKETLRLHPPAPLLVPRETIKDCVVGDYEIPAKTRVIINAKSIGTDPKYWENPHDFQPDRFMKSSVDFKGQHLEFFPFGVGRRGCPGTSFAIMLLQLVVANCLYRFDWKLPEGMSVEDVDMEEELGITVFKKTPLCLVPIRVV</sequence>
<evidence type="ECO:0000256" key="5">
    <source>
        <dbReference type="ARBA" id="ARBA00023002"/>
    </source>
</evidence>
<dbReference type="InterPro" id="IPR017972">
    <property type="entry name" value="Cyt_P450_CS"/>
</dbReference>
<dbReference type="Gene3D" id="1.10.630.10">
    <property type="entry name" value="Cytochrome P450"/>
    <property type="match status" value="1"/>
</dbReference>
<evidence type="ECO:0000256" key="2">
    <source>
        <dbReference type="ARBA" id="ARBA00010617"/>
    </source>
</evidence>
<keyword evidence="5 9" id="KW-0560">Oxidoreductase</keyword>
<dbReference type="InterPro" id="IPR036396">
    <property type="entry name" value="Cyt_P450_sf"/>
</dbReference>
<evidence type="ECO:0000256" key="7">
    <source>
        <dbReference type="ARBA" id="ARBA00023033"/>
    </source>
</evidence>
<evidence type="ECO:0000256" key="8">
    <source>
        <dbReference type="PIRSR" id="PIRSR602401-1"/>
    </source>
</evidence>
<keyword evidence="7 9" id="KW-0503">Monooxygenase</keyword>
<dbReference type="Proteomes" id="UP000323597">
    <property type="component" value="Chromosome A07"/>
</dbReference>
<evidence type="ECO:0000256" key="3">
    <source>
        <dbReference type="ARBA" id="ARBA00022617"/>
    </source>
</evidence>
<name>A0A5D2YII6_GOSMU</name>
<evidence type="ECO:0000313" key="12">
    <source>
        <dbReference type="Proteomes" id="UP000323597"/>
    </source>
</evidence>
<keyword evidence="4 8" id="KW-0479">Metal-binding</keyword>
<keyword evidence="3 8" id="KW-0349">Heme</keyword>
<dbReference type="PROSITE" id="PS00086">
    <property type="entry name" value="CYTOCHROME_P450"/>
    <property type="match status" value="1"/>
</dbReference>
<dbReference type="PANTHER" id="PTHR47955">
    <property type="entry name" value="CYTOCHROME P450 FAMILY 71 PROTEIN"/>
    <property type="match status" value="1"/>
</dbReference>
<evidence type="ECO:0000256" key="10">
    <source>
        <dbReference type="SAM" id="Phobius"/>
    </source>
</evidence>
<gene>
    <name evidence="11" type="ORF">E1A91_A07G063400v1</name>
</gene>
<reference evidence="11 12" key="1">
    <citation type="submission" date="2019-07" db="EMBL/GenBank/DDBJ databases">
        <title>WGS assembly of Gossypium mustelinum.</title>
        <authorList>
            <person name="Chen Z.J."/>
            <person name="Sreedasyam A."/>
            <person name="Ando A."/>
            <person name="Song Q."/>
            <person name="De L."/>
            <person name="Hulse-Kemp A."/>
            <person name="Ding M."/>
            <person name="Ye W."/>
            <person name="Kirkbride R."/>
            <person name="Jenkins J."/>
            <person name="Plott C."/>
            <person name="Lovell J."/>
            <person name="Lin Y.-M."/>
            <person name="Vaughn R."/>
            <person name="Liu B."/>
            <person name="Li W."/>
            <person name="Simpson S."/>
            <person name="Scheffler B."/>
            <person name="Saski C."/>
            <person name="Grover C."/>
            <person name="Hu G."/>
            <person name="Conover J."/>
            <person name="Carlson J."/>
            <person name="Shu S."/>
            <person name="Boston L."/>
            <person name="Williams M."/>
            <person name="Peterson D."/>
            <person name="Mcgee K."/>
            <person name="Jones D."/>
            <person name="Wendel J."/>
            <person name="Stelly D."/>
            <person name="Grimwood J."/>
            <person name="Schmutz J."/>
        </authorList>
    </citation>
    <scope>NUCLEOTIDE SEQUENCE [LARGE SCALE GENOMIC DNA]</scope>
    <source>
        <strain evidence="11">1408120.09</strain>
    </source>
</reference>
<dbReference type="GO" id="GO:0020037">
    <property type="term" value="F:heme binding"/>
    <property type="evidence" value="ECO:0007669"/>
    <property type="project" value="InterPro"/>
</dbReference>
<dbReference type="PRINTS" id="PR00385">
    <property type="entry name" value="P450"/>
</dbReference>
<comment type="similarity">
    <text evidence="2 9">Belongs to the cytochrome P450 family.</text>
</comment>
<evidence type="ECO:0000256" key="4">
    <source>
        <dbReference type="ARBA" id="ARBA00022723"/>
    </source>
</evidence>
<dbReference type="Pfam" id="PF00067">
    <property type="entry name" value="p450"/>
    <property type="match status" value="1"/>
</dbReference>
<comment type="cofactor">
    <cofactor evidence="1 8">
        <name>heme</name>
        <dbReference type="ChEBI" id="CHEBI:30413"/>
    </cofactor>
</comment>
<protein>
    <recommendedName>
        <fullName evidence="13">Cytochrome P450</fullName>
    </recommendedName>
</protein>
<dbReference type="CDD" id="cd11072">
    <property type="entry name" value="CYP71-like"/>
    <property type="match status" value="1"/>
</dbReference>
<dbReference type="AlphaFoldDB" id="A0A5D2YII6"/>
<dbReference type="EMBL" id="CM017642">
    <property type="protein sequence ID" value="TYJ25640.1"/>
    <property type="molecule type" value="Genomic_DNA"/>
</dbReference>
<proteinExistence type="inferred from homology"/>
<dbReference type="FunFam" id="1.10.630.10:FF:000011">
    <property type="entry name" value="Cytochrome P450 83B1"/>
    <property type="match status" value="1"/>
</dbReference>
<keyword evidence="6 8" id="KW-0408">Iron</keyword>
<evidence type="ECO:0008006" key="13">
    <source>
        <dbReference type="Google" id="ProtNLM"/>
    </source>
</evidence>
<keyword evidence="10" id="KW-0812">Transmembrane</keyword>
<dbReference type="InterPro" id="IPR001128">
    <property type="entry name" value="Cyt_P450"/>
</dbReference>
<evidence type="ECO:0000256" key="1">
    <source>
        <dbReference type="ARBA" id="ARBA00001971"/>
    </source>
</evidence>
<dbReference type="SUPFAM" id="SSF48264">
    <property type="entry name" value="Cytochrome P450"/>
    <property type="match status" value="1"/>
</dbReference>
<dbReference type="GO" id="GO:0016705">
    <property type="term" value="F:oxidoreductase activity, acting on paired donors, with incorporation or reduction of molecular oxygen"/>
    <property type="evidence" value="ECO:0007669"/>
    <property type="project" value="InterPro"/>
</dbReference>
<organism evidence="11 12">
    <name type="scientific">Gossypium mustelinum</name>
    <name type="common">Cotton</name>
    <name type="synonym">Gossypium caicoense</name>
    <dbReference type="NCBI Taxonomy" id="34275"/>
    <lineage>
        <taxon>Eukaryota</taxon>
        <taxon>Viridiplantae</taxon>
        <taxon>Streptophyta</taxon>
        <taxon>Embryophyta</taxon>
        <taxon>Tracheophyta</taxon>
        <taxon>Spermatophyta</taxon>
        <taxon>Magnoliopsida</taxon>
        <taxon>eudicotyledons</taxon>
        <taxon>Gunneridae</taxon>
        <taxon>Pentapetalae</taxon>
        <taxon>rosids</taxon>
        <taxon>malvids</taxon>
        <taxon>Malvales</taxon>
        <taxon>Malvaceae</taxon>
        <taxon>Malvoideae</taxon>
        <taxon>Gossypium</taxon>
    </lineage>
</organism>
<keyword evidence="10" id="KW-1133">Transmembrane helix</keyword>
<feature type="transmembrane region" description="Helical" evidence="10">
    <location>
        <begin position="36"/>
        <end position="53"/>
    </location>
</feature>
<feature type="binding site" description="axial binding residue" evidence="8">
    <location>
        <position position="476"/>
    </location>
    <ligand>
        <name>heme</name>
        <dbReference type="ChEBI" id="CHEBI:30413"/>
    </ligand>
    <ligandPart>
        <name>Fe</name>
        <dbReference type="ChEBI" id="CHEBI:18248"/>
    </ligandPart>
</feature>
<dbReference type="InterPro" id="IPR002401">
    <property type="entry name" value="Cyt_P450_E_grp-I"/>
</dbReference>
<dbReference type="PRINTS" id="PR00463">
    <property type="entry name" value="EP450I"/>
</dbReference>
<accession>A0A5D2YII6</accession>